<feature type="compositionally biased region" description="Polar residues" evidence="1">
    <location>
        <begin position="133"/>
        <end position="144"/>
    </location>
</feature>
<feature type="region of interest" description="Disordered" evidence="1">
    <location>
        <begin position="369"/>
        <end position="412"/>
    </location>
</feature>
<accession>A0A1X2IMR3</accession>
<proteinExistence type="predicted"/>
<name>A0A1X2IMR3_9FUNG</name>
<gene>
    <name evidence="2" type="ORF">BCR42DRAFT_411102</name>
</gene>
<feature type="compositionally biased region" description="Low complexity" evidence="1">
    <location>
        <begin position="21"/>
        <end position="35"/>
    </location>
</feature>
<comment type="caution">
    <text evidence="2">The sequence shown here is derived from an EMBL/GenBank/DDBJ whole genome shotgun (WGS) entry which is preliminary data.</text>
</comment>
<keyword evidence="3" id="KW-1185">Reference proteome</keyword>
<feature type="compositionally biased region" description="Polar residues" evidence="1">
    <location>
        <begin position="41"/>
        <end position="53"/>
    </location>
</feature>
<feature type="compositionally biased region" description="Acidic residues" evidence="1">
    <location>
        <begin position="398"/>
        <end position="411"/>
    </location>
</feature>
<feature type="region of interest" description="Disordered" evidence="1">
    <location>
        <begin position="13"/>
        <end position="72"/>
    </location>
</feature>
<feature type="compositionally biased region" description="Low complexity" evidence="1">
    <location>
        <begin position="245"/>
        <end position="274"/>
    </location>
</feature>
<dbReference type="EMBL" id="MCGE01000008">
    <property type="protein sequence ID" value="ORZ18534.1"/>
    <property type="molecule type" value="Genomic_DNA"/>
</dbReference>
<feature type="compositionally biased region" description="Polar residues" evidence="1">
    <location>
        <begin position="219"/>
        <end position="244"/>
    </location>
</feature>
<evidence type="ECO:0000313" key="2">
    <source>
        <dbReference type="EMBL" id="ORZ18534.1"/>
    </source>
</evidence>
<feature type="compositionally biased region" description="Low complexity" evidence="1">
    <location>
        <begin position="282"/>
        <end position="291"/>
    </location>
</feature>
<dbReference type="STRING" id="90262.A0A1X2IMR3"/>
<feature type="region of interest" description="Disordered" evidence="1">
    <location>
        <begin position="211"/>
        <end position="291"/>
    </location>
</feature>
<organism evidence="2 3">
    <name type="scientific">Absidia repens</name>
    <dbReference type="NCBI Taxonomy" id="90262"/>
    <lineage>
        <taxon>Eukaryota</taxon>
        <taxon>Fungi</taxon>
        <taxon>Fungi incertae sedis</taxon>
        <taxon>Mucoromycota</taxon>
        <taxon>Mucoromycotina</taxon>
        <taxon>Mucoromycetes</taxon>
        <taxon>Mucorales</taxon>
        <taxon>Cunninghamellaceae</taxon>
        <taxon>Absidia</taxon>
    </lineage>
</organism>
<feature type="region of interest" description="Disordered" evidence="1">
    <location>
        <begin position="326"/>
        <end position="347"/>
    </location>
</feature>
<dbReference type="AlphaFoldDB" id="A0A1X2IMR3"/>
<dbReference type="Proteomes" id="UP000193560">
    <property type="component" value="Unassembled WGS sequence"/>
</dbReference>
<feature type="compositionally biased region" description="Basic and acidic residues" evidence="1">
    <location>
        <begin position="157"/>
        <end position="177"/>
    </location>
</feature>
<feature type="region of interest" description="Disordered" evidence="1">
    <location>
        <begin position="111"/>
        <end position="144"/>
    </location>
</feature>
<evidence type="ECO:0000313" key="3">
    <source>
        <dbReference type="Proteomes" id="UP000193560"/>
    </source>
</evidence>
<reference evidence="2 3" key="1">
    <citation type="submission" date="2016-07" db="EMBL/GenBank/DDBJ databases">
        <title>Pervasive Adenine N6-methylation of Active Genes in Fungi.</title>
        <authorList>
            <consortium name="DOE Joint Genome Institute"/>
            <person name="Mondo S.J."/>
            <person name="Dannebaum R.O."/>
            <person name="Kuo R.C."/>
            <person name="Labutti K."/>
            <person name="Haridas S."/>
            <person name="Kuo A."/>
            <person name="Salamov A."/>
            <person name="Ahrendt S.R."/>
            <person name="Lipzen A."/>
            <person name="Sullivan W."/>
            <person name="Andreopoulos W.B."/>
            <person name="Clum A."/>
            <person name="Lindquist E."/>
            <person name="Daum C."/>
            <person name="Ramamoorthy G.K."/>
            <person name="Gryganskyi A."/>
            <person name="Culley D."/>
            <person name="Magnuson J.K."/>
            <person name="James T.Y."/>
            <person name="O'Malley M.A."/>
            <person name="Stajich J.E."/>
            <person name="Spatafora J.W."/>
            <person name="Visel A."/>
            <person name="Grigoriev I.V."/>
        </authorList>
    </citation>
    <scope>NUCLEOTIDE SEQUENCE [LARGE SCALE GENOMIC DNA]</scope>
    <source>
        <strain evidence="2 3">NRRL 1336</strain>
    </source>
</reference>
<feature type="compositionally biased region" description="Pro residues" evidence="1">
    <location>
        <begin position="384"/>
        <end position="393"/>
    </location>
</feature>
<feature type="region of interest" description="Disordered" evidence="1">
    <location>
        <begin position="157"/>
        <end position="182"/>
    </location>
</feature>
<protein>
    <submittedName>
        <fullName evidence="2">Uncharacterized protein</fullName>
    </submittedName>
</protein>
<sequence length="447" mass="49207">MKTATTTTNILLSYSSTMGNTPISTSSSSSPPSGTQGKADLSSSQPQQITQHSDSCDAPVVNNDDTAHTDQLTTSTTSLNTLLTTTSTDPSASKSWSAIVKLPIHRSNINSKATCRTDTESLSSPSPPLLKGTQPSNFAFNGSTSAGTLKTEALSDKSVAHDGKQDITRPIQPHDDENNNIDSIRIALPPHNLPKTKHGYLQKKYAARMDGQEGATRGGQLSISTSAFSSDNTIDSNANSDTSSQQQRQQQQQQQQKEQEQQLHSQQVQQQKEPQQQEEQEQQLQPQQEQHQQSLPALVSLSEYVRKTPIVKLAIDEAWWRAGEREAAKAQNQQQQQLTSFDTPQSMMLPFSPEVASCSWTNRRTTSAFAENEDDMPQRTAMKSPPPPPPPLSPFNTYDDDDDGDYNDDLDYNYSRYQIPYTTPSGYHGRPSSPPLFGIGPPNTLYY</sequence>
<evidence type="ECO:0000256" key="1">
    <source>
        <dbReference type="SAM" id="MobiDB-lite"/>
    </source>
</evidence>